<organism evidence="1 2">
    <name type="scientific">Penicillium rubens (strain ATCC 28089 / DSM 1075 / NRRL 1951 / Wisconsin 54-1255)</name>
    <name type="common">Penicillium chrysogenum</name>
    <dbReference type="NCBI Taxonomy" id="500485"/>
    <lineage>
        <taxon>Eukaryota</taxon>
        <taxon>Fungi</taxon>
        <taxon>Dikarya</taxon>
        <taxon>Ascomycota</taxon>
        <taxon>Pezizomycotina</taxon>
        <taxon>Eurotiomycetes</taxon>
        <taxon>Eurotiomycetidae</taxon>
        <taxon>Eurotiales</taxon>
        <taxon>Aspergillaceae</taxon>
        <taxon>Penicillium</taxon>
        <taxon>Penicillium chrysogenum species complex</taxon>
    </lineage>
</organism>
<name>B6H125_PENRW</name>
<dbReference type="VEuPathDB" id="FungiDB:PCH_Pc12g14540"/>
<dbReference type="HOGENOM" id="CLU_1845756_0_0_1"/>
<evidence type="ECO:0000313" key="2">
    <source>
        <dbReference type="Proteomes" id="UP000000724"/>
    </source>
</evidence>
<protein>
    <submittedName>
        <fullName evidence="1">Uncharacterized protein</fullName>
    </submittedName>
</protein>
<sequence>MNITPEGSLYPFGCSWENPIHALQHASFVQITAALSSFKNLGSLRDSSNHNIQRYYTEFPALVVLVYKEGNCERAKLSIVKFCFSQAAISSFYSNYMMRDYAGWRGIYKSEICVGYISDEATPANNTSWRKGLRIPLSR</sequence>
<accession>B6H125</accession>
<dbReference type="AlphaFoldDB" id="B6H125"/>
<gene>
    <name evidence="1" type="ORF">Pc12g14540</name>
    <name evidence="1" type="ORF">PCH_Pc12g14540</name>
</gene>
<evidence type="ECO:0000313" key="1">
    <source>
        <dbReference type="EMBL" id="CAP81081.1"/>
    </source>
</evidence>
<proteinExistence type="predicted"/>
<dbReference type="Proteomes" id="UP000000724">
    <property type="component" value="Contig Pc00c12"/>
</dbReference>
<dbReference type="EMBL" id="AM920427">
    <property type="protein sequence ID" value="CAP81081.1"/>
    <property type="molecule type" value="Genomic_DNA"/>
</dbReference>
<keyword evidence="2" id="KW-1185">Reference proteome</keyword>
<reference evidence="1 2" key="1">
    <citation type="journal article" date="2008" name="Nat. Biotechnol.">
        <title>Genome sequencing and analysis of the filamentous fungus Penicillium chrysogenum.</title>
        <authorList>
            <person name="van den Berg M.A."/>
            <person name="Albang R."/>
            <person name="Albermann K."/>
            <person name="Badger J.H."/>
            <person name="Daran J.-M."/>
            <person name="Driessen A.J.M."/>
            <person name="Garcia-Estrada C."/>
            <person name="Fedorova N.D."/>
            <person name="Harris D.M."/>
            <person name="Heijne W.H.M."/>
            <person name="Joardar V.S."/>
            <person name="Kiel J.A.K.W."/>
            <person name="Kovalchuk A."/>
            <person name="Martin J.F."/>
            <person name="Nierman W.C."/>
            <person name="Nijland J.G."/>
            <person name="Pronk J.T."/>
            <person name="Roubos J.A."/>
            <person name="van der Klei I.J."/>
            <person name="van Peij N.N.M.E."/>
            <person name="Veenhuis M."/>
            <person name="von Doehren H."/>
            <person name="Wagner C."/>
            <person name="Wortman J.R."/>
            <person name="Bovenberg R.A.L."/>
        </authorList>
    </citation>
    <scope>NUCLEOTIDE SEQUENCE [LARGE SCALE GENOMIC DNA]</scope>
    <source>
        <strain evidence="2">ATCC 28089 / DSM 1075 / NRRL 1951 / Wisconsin 54-1255</strain>
    </source>
</reference>